<sequence>MRVSLAVHGGLAATTHRGPPEVVDTADLPAAEAAELARLVAALTPPPGTDGPGRARDAAGYTITVEDGGPPTAFTGSDAAMSPSFAALLAWLRDHFARRATP</sequence>
<evidence type="ECO:0000256" key="1">
    <source>
        <dbReference type="SAM" id="MobiDB-lite"/>
    </source>
</evidence>
<proteinExistence type="predicted"/>
<protein>
    <submittedName>
        <fullName evidence="2">Uncharacterized protein</fullName>
    </submittedName>
</protein>
<keyword evidence="3" id="KW-1185">Reference proteome</keyword>
<accession>A0A344TTX4</accession>
<dbReference type="RefSeq" id="WP_114053315.1">
    <property type="nucleotide sequence ID" value="NZ_CP030862.1"/>
</dbReference>
<dbReference type="EMBL" id="CP030862">
    <property type="protein sequence ID" value="AXE22095.1"/>
    <property type="molecule type" value="Genomic_DNA"/>
</dbReference>
<gene>
    <name evidence="2" type="ORF">C0216_00365</name>
</gene>
<dbReference type="Proteomes" id="UP000252004">
    <property type="component" value="Chromosome"/>
</dbReference>
<evidence type="ECO:0000313" key="3">
    <source>
        <dbReference type="Proteomes" id="UP000252004"/>
    </source>
</evidence>
<dbReference type="KEGG" id="sgz:C0216_00365"/>
<name>A0A344TTX4_9ACTN</name>
<dbReference type="OrthoDB" id="3298509at2"/>
<dbReference type="Pfam" id="PF20242">
    <property type="entry name" value="Emfourin"/>
    <property type="match status" value="1"/>
</dbReference>
<feature type="region of interest" description="Disordered" evidence="1">
    <location>
        <begin position="1"/>
        <end position="22"/>
    </location>
</feature>
<reference evidence="2 3" key="1">
    <citation type="submission" date="2018-01" db="EMBL/GenBank/DDBJ databases">
        <title>Draft genome Sequence of streptomyces globosus LZH-48.</title>
        <authorList>
            <person name="Ran K."/>
            <person name="Li Z."/>
            <person name="Wei S."/>
            <person name="Dong R."/>
        </authorList>
    </citation>
    <scope>NUCLEOTIDE SEQUENCE [LARGE SCALE GENOMIC DNA]</scope>
    <source>
        <strain evidence="2 3">LZH-48</strain>
    </source>
</reference>
<dbReference type="InterPro" id="IPR049457">
    <property type="entry name" value="Emfourin"/>
</dbReference>
<dbReference type="AlphaFoldDB" id="A0A344TTX4"/>
<organism evidence="2 3">
    <name type="scientific">Streptomyces globosus</name>
    <dbReference type="NCBI Taxonomy" id="68209"/>
    <lineage>
        <taxon>Bacteria</taxon>
        <taxon>Bacillati</taxon>
        <taxon>Actinomycetota</taxon>
        <taxon>Actinomycetes</taxon>
        <taxon>Kitasatosporales</taxon>
        <taxon>Streptomycetaceae</taxon>
        <taxon>Streptomyces</taxon>
    </lineage>
</organism>
<evidence type="ECO:0000313" key="2">
    <source>
        <dbReference type="EMBL" id="AXE22095.1"/>
    </source>
</evidence>